<reference evidence="2 3" key="1">
    <citation type="journal article" date="2020" name="Nature">
        <title>Six reference-quality genomes reveal evolution of bat adaptations.</title>
        <authorList>
            <person name="Jebb D."/>
            <person name="Huang Z."/>
            <person name="Pippel M."/>
            <person name="Hughes G.M."/>
            <person name="Lavrichenko K."/>
            <person name="Devanna P."/>
            <person name="Winkler S."/>
            <person name="Jermiin L.S."/>
            <person name="Skirmuntt E.C."/>
            <person name="Katzourakis A."/>
            <person name="Burkitt-Gray L."/>
            <person name="Ray D.A."/>
            <person name="Sullivan K.A.M."/>
            <person name="Roscito J.G."/>
            <person name="Kirilenko B.M."/>
            <person name="Davalos L.M."/>
            <person name="Corthals A.P."/>
            <person name="Power M.L."/>
            <person name="Jones G."/>
            <person name="Ransome R.D."/>
            <person name="Dechmann D.K.N."/>
            <person name="Locatelli A.G."/>
            <person name="Puechmaille S.J."/>
            <person name="Fedrigo O."/>
            <person name="Jarvis E.D."/>
            <person name="Hiller M."/>
            <person name="Vernes S.C."/>
            <person name="Myers E.W."/>
            <person name="Teeling E.C."/>
        </authorList>
    </citation>
    <scope>NUCLEOTIDE SEQUENCE [LARGE SCALE GENOMIC DNA]</scope>
    <source>
        <strain evidence="2">MMyoMyo1</strain>
        <tissue evidence="2">Flight muscle</tissue>
    </source>
</reference>
<feature type="region of interest" description="Disordered" evidence="1">
    <location>
        <begin position="1"/>
        <end position="32"/>
    </location>
</feature>
<accession>A0A7J7ZXY9</accession>
<evidence type="ECO:0000256" key="1">
    <source>
        <dbReference type="SAM" id="MobiDB-lite"/>
    </source>
</evidence>
<proteinExistence type="predicted"/>
<sequence length="141" mass="14572">MPAGCGVSARGPARAGTLMRRRHRSVQGSGQSLAPKPITWGALLCLGLGGGLGQMTASSSAILMSHSAALGTGRCSRGVGEHQWQLSLAPSGCSMKAAPPLLSIDPGCDRLRPGEGVSPPRVPALHSTWNIEGFSGKYWKQ</sequence>
<gene>
    <name evidence="2" type="ORF">mMyoMyo1_009798</name>
</gene>
<evidence type="ECO:0000313" key="2">
    <source>
        <dbReference type="EMBL" id="KAF6378925.1"/>
    </source>
</evidence>
<comment type="caution">
    <text evidence="2">The sequence shown here is derived from an EMBL/GenBank/DDBJ whole genome shotgun (WGS) entry which is preliminary data.</text>
</comment>
<dbReference type="Proteomes" id="UP000527355">
    <property type="component" value="Unassembled WGS sequence"/>
</dbReference>
<dbReference type="AlphaFoldDB" id="A0A7J7ZXY9"/>
<name>A0A7J7ZXY9_MYOMY</name>
<organism evidence="2 3">
    <name type="scientific">Myotis myotis</name>
    <name type="common">Greater mouse-eared bat</name>
    <name type="synonym">Vespertilio myotis</name>
    <dbReference type="NCBI Taxonomy" id="51298"/>
    <lineage>
        <taxon>Eukaryota</taxon>
        <taxon>Metazoa</taxon>
        <taxon>Chordata</taxon>
        <taxon>Craniata</taxon>
        <taxon>Vertebrata</taxon>
        <taxon>Euteleostomi</taxon>
        <taxon>Mammalia</taxon>
        <taxon>Eutheria</taxon>
        <taxon>Laurasiatheria</taxon>
        <taxon>Chiroptera</taxon>
        <taxon>Yangochiroptera</taxon>
        <taxon>Vespertilionidae</taxon>
        <taxon>Myotis</taxon>
    </lineage>
</organism>
<dbReference type="EMBL" id="JABWUV010000002">
    <property type="protein sequence ID" value="KAF6378925.1"/>
    <property type="molecule type" value="Genomic_DNA"/>
</dbReference>
<keyword evidence="3" id="KW-1185">Reference proteome</keyword>
<evidence type="ECO:0000313" key="3">
    <source>
        <dbReference type="Proteomes" id="UP000527355"/>
    </source>
</evidence>
<protein>
    <submittedName>
        <fullName evidence="2">Uncharacterized protein</fullName>
    </submittedName>
</protein>